<dbReference type="OrthoDB" id="264016at2759"/>
<accession>A0A836H2R7</accession>
<comment type="caution">
    <text evidence="1">The sequence shown here is derived from an EMBL/GenBank/DDBJ whole genome shotgun (WGS) entry which is preliminary data.</text>
</comment>
<dbReference type="GeneID" id="92512625"/>
<dbReference type="Proteomes" id="UP000673552">
    <property type="component" value="Unassembled WGS sequence"/>
</dbReference>
<dbReference type="AlphaFoldDB" id="A0A836H2R7"/>
<reference evidence="2" key="1">
    <citation type="journal article" date="2021" name="Microbiol. Resour. Announc.">
        <title>LGAAP: Leishmaniinae Genome Assembly and Annotation Pipeline.</title>
        <authorList>
            <person name="Almutairi H."/>
            <person name="Urbaniak M.D."/>
            <person name="Bates M.D."/>
            <person name="Jariyapan N."/>
            <person name="Kwakye-Nuako G."/>
            <person name="Thomaz-Soccol V."/>
            <person name="Al-Salem W.S."/>
            <person name="Dillon R.J."/>
            <person name="Bates P.A."/>
            <person name="Gatherer D."/>
        </authorList>
    </citation>
    <scope>NUCLEOTIDE SEQUENCE [LARGE SCALE GENOMIC DNA]</scope>
</reference>
<evidence type="ECO:0000313" key="1">
    <source>
        <dbReference type="EMBL" id="KAG5469315.1"/>
    </source>
</evidence>
<gene>
    <name evidence="1" type="ORF">LSCM1_02530</name>
</gene>
<dbReference type="SMR" id="A0A836H2R7"/>
<reference evidence="2" key="2">
    <citation type="journal article" date="2021" name="Sci. Data">
        <title>Chromosome-scale genome sequencing, assembly and annotation of six genomes from subfamily Leishmaniinae.</title>
        <authorList>
            <person name="Almutairi H."/>
            <person name="Urbaniak M.D."/>
            <person name="Bates M.D."/>
            <person name="Jariyapan N."/>
            <person name="Kwakye-Nuako G."/>
            <person name="Thomaz Soccol V."/>
            <person name="Al-Salem W.S."/>
            <person name="Dillon R.J."/>
            <person name="Bates P.A."/>
            <person name="Gatherer D."/>
        </authorList>
    </citation>
    <scope>NUCLEOTIDE SEQUENCE [LARGE SCALE GENOMIC DNA]</scope>
</reference>
<dbReference type="KEGG" id="lmat:92512625"/>
<proteinExistence type="predicted"/>
<name>A0A836H2R7_9TRYP</name>
<dbReference type="RefSeq" id="XP_067175488.1">
    <property type="nucleotide sequence ID" value="XM_067320113.1"/>
</dbReference>
<sequence>MHQLSVFHYVASELGHDEPVLHAVVATHRCLPPDPPEMDFMTTLPHTVTAFSSRRASSGHESLGDDANAESAFAAAAQDTPAAPLAGALTVAQELVNLNEKLTSWKVRRLAELQVPEGIRSASRLSQLEVAMEQRLARRRAGEQNRAQKRMQFLLTSLGPRIDKQLQLLTRDFVCEQAPVNNSLGALTSDDVKDSACVEKVVTAAAAAAPPPASSRACILCEQEYYVALQGLALEERSARQSLRHNMWNVHRLTRLVEDEAAFRRSIETSEGTWRDLLDAESPADAEAGRL</sequence>
<evidence type="ECO:0000313" key="2">
    <source>
        <dbReference type="Proteomes" id="UP000673552"/>
    </source>
</evidence>
<protein>
    <submittedName>
        <fullName evidence="1">Uncharacterized protein</fullName>
    </submittedName>
</protein>
<keyword evidence="2" id="KW-1185">Reference proteome</keyword>
<dbReference type="EMBL" id="JAFEUZ010000033">
    <property type="protein sequence ID" value="KAG5469315.1"/>
    <property type="molecule type" value="Genomic_DNA"/>
</dbReference>
<organism evidence="1 2">
    <name type="scientific">Leishmania martiniquensis</name>
    <dbReference type="NCBI Taxonomy" id="1580590"/>
    <lineage>
        <taxon>Eukaryota</taxon>
        <taxon>Discoba</taxon>
        <taxon>Euglenozoa</taxon>
        <taxon>Kinetoplastea</taxon>
        <taxon>Metakinetoplastina</taxon>
        <taxon>Trypanosomatida</taxon>
        <taxon>Trypanosomatidae</taxon>
        <taxon>Leishmaniinae</taxon>
        <taxon>Leishmania</taxon>
    </lineage>
</organism>